<dbReference type="AlphaFoldDB" id="A0A0K2TS29"/>
<reference evidence="1" key="1">
    <citation type="submission" date="2014-05" db="EMBL/GenBank/DDBJ databases">
        <authorList>
            <person name="Chronopoulou M."/>
        </authorList>
    </citation>
    <scope>NUCLEOTIDE SEQUENCE</scope>
    <source>
        <tissue evidence="1">Whole organism</tissue>
    </source>
</reference>
<accession>A0A0K2TS29</accession>
<organism evidence="1">
    <name type="scientific">Lepeophtheirus salmonis</name>
    <name type="common">Salmon louse</name>
    <name type="synonym">Caligus salmonis</name>
    <dbReference type="NCBI Taxonomy" id="72036"/>
    <lineage>
        <taxon>Eukaryota</taxon>
        <taxon>Metazoa</taxon>
        <taxon>Ecdysozoa</taxon>
        <taxon>Arthropoda</taxon>
        <taxon>Crustacea</taxon>
        <taxon>Multicrustacea</taxon>
        <taxon>Hexanauplia</taxon>
        <taxon>Copepoda</taxon>
        <taxon>Siphonostomatoida</taxon>
        <taxon>Caligidae</taxon>
        <taxon>Lepeophtheirus</taxon>
    </lineage>
</organism>
<sequence>NIKTRLFVQKRLVRTESDIFVAQKRCIRLIITRVLVVEFGSKEFEIKPTISTVKSEIRSLVSLDACVAGVDESGQSRLANKLNCFNFIS</sequence>
<name>A0A0K2TS29_LEPSM</name>
<dbReference type="EMBL" id="HACA01011111">
    <property type="protein sequence ID" value="CDW28472.1"/>
    <property type="molecule type" value="Transcribed_RNA"/>
</dbReference>
<feature type="non-terminal residue" evidence="1">
    <location>
        <position position="1"/>
    </location>
</feature>
<proteinExistence type="predicted"/>
<evidence type="ECO:0000313" key="1">
    <source>
        <dbReference type="EMBL" id="CDW28472.1"/>
    </source>
</evidence>
<protein>
    <submittedName>
        <fullName evidence="1">Uncharacterized protein</fullName>
    </submittedName>
</protein>